<evidence type="ECO:0000313" key="1">
    <source>
        <dbReference type="EMBL" id="KAI0067264.1"/>
    </source>
</evidence>
<name>A0ACB8TFN9_9AGAM</name>
<reference evidence="1" key="2">
    <citation type="journal article" date="2022" name="New Phytol.">
        <title>Evolutionary transition to the ectomycorrhizal habit in the genomes of a hyperdiverse lineage of mushroom-forming fungi.</title>
        <authorList>
            <person name="Looney B."/>
            <person name="Miyauchi S."/>
            <person name="Morin E."/>
            <person name="Drula E."/>
            <person name="Courty P.E."/>
            <person name="Kohler A."/>
            <person name="Kuo A."/>
            <person name="LaButti K."/>
            <person name="Pangilinan J."/>
            <person name="Lipzen A."/>
            <person name="Riley R."/>
            <person name="Andreopoulos W."/>
            <person name="He G."/>
            <person name="Johnson J."/>
            <person name="Nolan M."/>
            <person name="Tritt A."/>
            <person name="Barry K.W."/>
            <person name="Grigoriev I.V."/>
            <person name="Nagy L.G."/>
            <person name="Hibbett D."/>
            <person name="Henrissat B."/>
            <person name="Matheny P.B."/>
            <person name="Labbe J."/>
            <person name="Martin F.M."/>
        </authorList>
    </citation>
    <scope>NUCLEOTIDE SEQUENCE</scope>
    <source>
        <strain evidence="1">HHB10654</strain>
    </source>
</reference>
<keyword evidence="2" id="KW-1185">Reference proteome</keyword>
<evidence type="ECO:0000313" key="2">
    <source>
        <dbReference type="Proteomes" id="UP000814140"/>
    </source>
</evidence>
<comment type="caution">
    <text evidence="1">The sequence shown here is derived from an EMBL/GenBank/DDBJ whole genome shotgun (WGS) entry which is preliminary data.</text>
</comment>
<proteinExistence type="predicted"/>
<organism evidence="1 2">
    <name type="scientific">Artomyces pyxidatus</name>
    <dbReference type="NCBI Taxonomy" id="48021"/>
    <lineage>
        <taxon>Eukaryota</taxon>
        <taxon>Fungi</taxon>
        <taxon>Dikarya</taxon>
        <taxon>Basidiomycota</taxon>
        <taxon>Agaricomycotina</taxon>
        <taxon>Agaricomycetes</taxon>
        <taxon>Russulales</taxon>
        <taxon>Auriscalpiaceae</taxon>
        <taxon>Artomyces</taxon>
    </lineage>
</organism>
<dbReference type="EMBL" id="MU277190">
    <property type="protein sequence ID" value="KAI0067264.1"/>
    <property type="molecule type" value="Genomic_DNA"/>
</dbReference>
<dbReference type="Proteomes" id="UP000814140">
    <property type="component" value="Unassembled WGS sequence"/>
</dbReference>
<sequence>MYGNPEPTFIAIYKTVDGLPIPLDVYLPTPSSDNAPPIVVYIHSGCLVANDSSDLPRYLPVFCERDNYVLVSVNFRQVPQVKFGDCLRDVKDALTWCETTLPTLIKERGRSVDSGKVAVIGASSGAWLALLVGAELFPNVKVVVAMYPMTNVTDESFRQPGPVPPTTLDDVREYIDGPTVAGSIPETDHSVFPPPITTGRARAVAYLAQEALWTQWLFGVEPNERAELDKWDARKLVTAKWPPTAVLHGDIDMLVQSSNGAQMAAALADAGVQSMYRSVRGANHFFDIVLDPKDEATLEAHSITEMWRFVAENLS</sequence>
<protein>
    <submittedName>
        <fullName evidence="1">Alpha/beta-hydrolase</fullName>
    </submittedName>
</protein>
<accession>A0ACB8TFN9</accession>
<reference evidence="1" key="1">
    <citation type="submission" date="2021-03" db="EMBL/GenBank/DDBJ databases">
        <authorList>
            <consortium name="DOE Joint Genome Institute"/>
            <person name="Ahrendt S."/>
            <person name="Looney B.P."/>
            <person name="Miyauchi S."/>
            <person name="Morin E."/>
            <person name="Drula E."/>
            <person name="Courty P.E."/>
            <person name="Chicoki N."/>
            <person name="Fauchery L."/>
            <person name="Kohler A."/>
            <person name="Kuo A."/>
            <person name="Labutti K."/>
            <person name="Pangilinan J."/>
            <person name="Lipzen A."/>
            <person name="Riley R."/>
            <person name="Andreopoulos W."/>
            <person name="He G."/>
            <person name="Johnson J."/>
            <person name="Barry K.W."/>
            <person name="Grigoriev I.V."/>
            <person name="Nagy L."/>
            <person name="Hibbett D."/>
            <person name="Henrissat B."/>
            <person name="Matheny P.B."/>
            <person name="Labbe J."/>
            <person name="Martin F."/>
        </authorList>
    </citation>
    <scope>NUCLEOTIDE SEQUENCE</scope>
    <source>
        <strain evidence="1">HHB10654</strain>
    </source>
</reference>
<gene>
    <name evidence="1" type="ORF">BV25DRAFT_1819587</name>
</gene>